<dbReference type="InterPro" id="IPR050204">
    <property type="entry name" value="AraC_XylS_family_regulators"/>
</dbReference>
<dbReference type="Pfam" id="PF12833">
    <property type="entry name" value="HTH_18"/>
    <property type="match status" value="1"/>
</dbReference>
<dbReference type="Gene3D" id="1.10.10.60">
    <property type="entry name" value="Homeodomain-like"/>
    <property type="match status" value="1"/>
</dbReference>
<keyword evidence="2 5" id="KW-0238">DNA-binding</keyword>
<dbReference type="GO" id="GO:0043565">
    <property type="term" value="F:sequence-specific DNA binding"/>
    <property type="evidence" value="ECO:0007669"/>
    <property type="project" value="InterPro"/>
</dbReference>
<evidence type="ECO:0000259" key="4">
    <source>
        <dbReference type="PROSITE" id="PS01124"/>
    </source>
</evidence>
<dbReference type="GO" id="GO:0003700">
    <property type="term" value="F:DNA-binding transcription factor activity"/>
    <property type="evidence" value="ECO:0007669"/>
    <property type="project" value="InterPro"/>
</dbReference>
<dbReference type="InterPro" id="IPR009057">
    <property type="entry name" value="Homeodomain-like_sf"/>
</dbReference>
<dbReference type="RefSeq" id="WP_089916926.1">
    <property type="nucleotide sequence ID" value="NZ_BAAAPX010000001.1"/>
</dbReference>
<name>A0A852T555_9MICO</name>
<evidence type="ECO:0000256" key="2">
    <source>
        <dbReference type="ARBA" id="ARBA00023125"/>
    </source>
</evidence>
<dbReference type="EMBL" id="JACCBJ010000001">
    <property type="protein sequence ID" value="NYD75991.1"/>
    <property type="molecule type" value="Genomic_DNA"/>
</dbReference>
<gene>
    <name evidence="5" type="ORF">BJ963_003510</name>
</gene>
<evidence type="ECO:0000256" key="3">
    <source>
        <dbReference type="ARBA" id="ARBA00023163"/>
    </source>
</evidence>
<proteinExistence type="predicted"/>
<reference evidence="5 6" key="1">
    <citation type="submission" date="2020-07" db="EMBL/GenBank/DDBJ databases">
        <title>Sequencing the genomes of 1000 actinobacteria strains.</title>
        <authorList>
            <person name="Klenk H.-P."/>
        </authorList>
    </citation>
    <scope>NUCLEOTIDE SEQUENCE [LARGE SCALE GENOMIC DNA]</scope>
    <source>
        <strain evidence="5 6">DSM 23871</strain>
    </source>
</reference>
<evidence type="ECO:0000313" key="5">
    <source>
        <dbReference type="EMBL" id="NYD75991.1"/>
    </source>
</evidence>
<dbReference type="SUPFAM" id="SSF46689">
    <property type="entry name" value="Homeodomain-like"/>
    <property type="match status" value="2"/>
</dbReference>
<organism evidence="5 6">
    <name type="scientific">Leifsonia soli</name>
    <dbReference type="NCBI Taxonomy" id="582665"/>
    <lineage>
        <taxon>Bacteria</taxon>
        <taxon>Bacillati</taxon>
        <taxon>Actinomycetota</taxon>
        <taxon>Actinomycetes</taxon>
        <taxon>Micrococcales</taxon>
        <taxon>Microbacteriaceae</taxon>
        <taxon>Leifsonia</taxon>
    </lineage>
</organism>
<keyword evidence="6" id="KW-1185">Reference proteome</keyword>
<comment type="caution">
    <text evidence="5">The sequence shown here is derived from an EMBL/GenBank/DDBJ whole genome shotgun (WGS) entry which is preliminary data.</text>
</comment>
<evidence type="ECO:0000313" key="6">
    <source>
        <dbReference type="Proteomes" id="UP000589620"/>
    </source>
</evidence>
<keyword evidence="3" id="KW-0804">Transcription</keyword>
<keyword evidence="1" id="KW-0805">Transcription regulation</keyword>
<feature type="domain" description="HTH araC/xylS-type" evidence="4">
    <location>
        <begin position="175"/>
        <end position="273"/>
    </location>
</feature>
<dbReference type="Proteomes" id="UP000589620">
    <property type="component" value="Unassembled WGS sequence"/>
</dbReference>
<accession>A0A852T555</accession>
<dbReference type="PANTHER" id="PTHR46796:SF13">
    <property type="entry name" value="HTH-TYPE TRANSCRIPTIONAL ACTIVATOR RHAS"/>
    <property type="match status" value="1"/>
</dbReference>
<dbReference type="SMART" id="SM00342">
    <property type="entry name" value="HTH_ARAC"/>
    <property type="match status" value="1"/>
</dbReference>
<dbReference type="PANTHER" id="PTHR46796">
    <property type="entry name" value="HTH-TYPE TRANSCRIPTIONAL ACTIVATOR RHAS-RELATED"/>
    <property type="match status" value="1"/>
</dbReference>
<dbReference type="AlphaFoldDB" id="A0A852T555"/>
<evidence type="ECO:0000256" key="1">
    <source>
        <dbReference type="ARBA" id="ARBA00023015"/>
    </source>
</evidence>
<sequence length="275" mass="29570">MRAPATLDELLSTLEWQVDASRREVVRPGARIALPGPAFVYMVAGSVRVRSTGPQSTSFAYDAGDVVFHTGRHDAELTSVDAGEIVVTELRPTAGFHALDLLPDLLGVQRLADLDPGVALLASRMGCGTGVRRAGDRVICGRIATTIVAVAIRAWAEGDCAPENWPVGVDDPFLGRVLDAMHANPGHPWTLRDLAAVGAMSRTTFAERFREQIGQSPASYLAQVRMDAAMTYLAQDGLTVSETARLLGYESDAGFSRAFRRHTGAVPSVWRQRAS</sequence>
<dbReference type="InterPro" id="IPR018060">
    <property type="entry name" value="HTH_AraC"/>
</dbReference>
<protein>
    <submittedName>
        <fullName evidence="5">AraC-like DNA-binding protein</fullName>
    </submittedName>
</protein>
<dbReference type="PROSITE" id="PS01124">
    <property type="entry name" value="HTH_ARAC_FAMILY_2"/>
    <property type="match status" value="1"/>
</dbReference>